<proteinExistence type="inferred from homology"/>
<keyword evidence="1 6" id="KW-0732">Signal</keyword>
<comment type="caution">
    <text evidence="7">The sequence shown here is derived from an EMBL/GenBank/DDBJ whole genome shotgun (WGS) entry which is preliminary data.</text>
</comment>
<evidence type="ECO:0000256" key="3">
    <source>
        <dbReference type="ARBA" id="ARBA00023139"/>
    </source>
</evidence>
<comment type="subunit">
    <text evidence="6">Component of the lipopolysaccharide transport and assembly complex. Interacts with LptD.</text>
</comment>
<comment type="function">
    <text evidence="6">Together with LptD, is involved in the assembly of lipopolysaccharide (LPS) at the surface of the outer membrane. Required for the proper assembly of LptD. Binds LPS and may serve as the LPS recognition site at the outer membrane.</text>
</comment>
<dbReference type="GO" id="GO:0015920">
    <property type="term" value="P:lipopolysaccharide transport"/>
    <property type="evidence" value="ECO:0007669"/>
    <property type="project" value="TreeGrafter"/>
</dbReference>
<evidence type="ECO:0000256" key="2">
    <source>
        <dbReference type="ARBA" id="ARBA00023136"/>
    </source>
</evidence>
<keyword evidence="2 6" id="KW-0472">Membrane</keyword>
<dbReference type="RefSeq" id="WP_007984087.1">
    <property type="nucleotide sequence ID" value="NZ_BMZC01000004.1"/>
</dbReference>
<dbReference type="GO" id="GO:0043165">
    <property type="term" value="P:Gram-negative-bacterium-type cell outer membrane assembly"/>
    <property type="evidence" value="ECO:0007669"/>
    <property type="project" value="UniProtKB-UniRule"/>
</dbReference>
<keyword evidence="4 6" id="KW-0998">Cell outer membrane</keyword>
<evidence type="ECO:0000256" key="1">
    <source>
        <dbReference type="ARBA" id="ARBA00022729"/>
    </source>
</evidence>
<evidence type="ECO:0000256" key="6">
    <source>
        <dbReference type="HAMAP-Rule" id="MF_01186"/>
    </source>
</evidence>
<accession>A0A8H9M3C6</accession>
<dbReference type="HAMAP" id="MF_01186">
    <property type="entry name" value="LPS_assembly_LptE"/>
    <property type="match status" value="1"/>
</dbReference>
<dbReference type="PROSITE" id="PS51257">
    <property type="entry name" value="PROKAR_LIPOPROTEIN"/>
    <property type="match status" value="1"/>
</dbReference>
<evidence type="ECO:0000313" key="8">
    <source>
        <dbReference type="EMBL" id="MBJ2138665.1"/>
    </source>
</evidence>
<dbReference type="AlphaFoldDB" id="A0A8H9M3C6"/>
<dbReference type="Proteomes" id="UP000622604">
    <property type="component" value="Unassembled WGS sequence"/>
</dbReference>
<evidence type="ECO:0000313" key="9">
    <source>
        <dbReference type="Proteomes" id="UP000622604"/>
    </source>
</evidence>
<dbReference type="EMBL" id="BMZC01000004">
    <property type="protein sequence ID" value="GGZ59961.1"/>
    <property type="molecule type" value="Genomic_DNA"/>
</dbReference>
<dbReference type="EMBL" id="JAEILT010000043">
    <property type="protein sequence ID" value="MBJ2138665.1"/>
    <property type="molecule type" value="Genomic_DNA"/>
</dbReference>
<name>A0A8H9M3C6_9ALTE</name>
<keyword evidence="5 6" id="KW-0449">Lipoprotein</keyword>
<evidence type="ECO:0000313" key="10">
    <source>
        <dbReference type="Proteomes" id="UP000649232"/>
    </source>
</evidence>
<keyword evidence="3 6" id="KW-0564">Palmitate</keyword>
<reference evidence="8 10" key="3">
    <citation type="submission" date="2020-12" db="EMBL/GenBank/DDBJ databases">
        <title>Draft genome sequences of nine environmental bacterial isolates colonizing plastic.</title>
        <authorList>
            <person name="Borre I."/>
            <person name="Sonnenschein E.C."/>
        </authorList>
    </citation>
    <scope>NUCLEOTIDE SEQUENCE [LARGE SCALE GENOMIC DNA]</scope>
    <source>
        <strain evidence="8 10">IB30</strain>
    </source>
</reference>
<evidence type="ECO:0000313" key="7">
    <source>
        <dbReference type="EMBL" id="GGZ59961.1"/>
    </source>
</evidence>
<dbReference type="Proteomes" id="UP000649232">
    <property type="component" value="Unassembled WGS sequence"/>
</dbReference>
<gene>
    <name evidence="6 7" type="primary">lptE</name>
    <name evidence="7" type="ORF">GCM10011274_17550</name>
    <name evidence="8" type="ORF">JEU11_19635</name>
</gene>
<protein>
    <recommendedName>
        <fullName evidence="6">LPS-assembly lipoprotein LptE</fullName>
    </recommendedName>
</protein>
<dbReference type="GO" id="GO:1990351">
    <property type="term" value="C:transporter complex"/>
    <property type="evidence" value="ECO:0007669"/>
    <property type="project" value="TreeGrafter"/>
</dbReference>
<reference evidence="7" key="1">
    <citation type="journal article" date="2014" name="Int. J. Syst. Evol. Microbiol.">
        <title>Complete genome sequence of Corynebacterium casei LMG S-19264T (=DSM 44701T), isolated from a smear-ripened cheese.</title>
        <authorList>
            <consortium name="US DOE Joint Genome Institute (JGI-PGF)"/>
            <person name="Walter F."/>
            <person name="Albersmeier A."/>
            <person name="Kalinowski J."/>
            <person name="Ruckert C."/>
        </authorList>
    </citation>
    <scope>NUCLEOTIDE SEQUENCE</scope>
    <source>
        <strain evidence="7">KCTC 32337</strain>
    </source>
</reference>
<dbReference type="InterPro" id="IPR007485">
    <property type="entry name" value="LPS_assembly_LptE"/>
</dbReference>
<dbReference type="GO" id="GO:0009279">
    <property type="term" value="C:cell outer membrane"/>
    <property type="evidence" value="ECO:0007669"/>
    <property type="project" value="UniProtKB-SubCell"/>
</dbReference>
<reference evidence="7" key="2">
    <citation type="submission" date="2020-09" db="EMBL/GenBank/DDBJ databases">
        <authorList>
            <person name="Sun Q."/>
            <person name="Kim S."/>
        </authorList>
    </citation>
    <scope>NUCLEOTIDE SEQUENCE</scope>
    <source>
        <strain evidence="7">KCTC 32337</strain>
    </source>
</reference>
<sequence length="173" mass="19376">MRNLIICLLCSVIISGCGFSLRGNYELPASVSQLRVGSAEAHSALERALRNELKPYDVDVIDASVEGNSDVTNIYLLSDELDRRLLSLFSTGQVAEYELIYTVRYELQFANSDAQLLEFDIKREYQDDPDAVLAKSRELELVLSEMRKQAAIRIIHQISIAQHTLSNSALVTP</sequence>
<comment type="similarity">
    <text evidence="6">Belongs to the LptE lipoprotein family.</text>
</comment>
<dbReference type="PANTHER" id="PTHR38098:SF1">
    <property type="entry name" value="LPS-ASSEMBLY LIPOPROTEIN LPTE"/>
    <property type="match status" value="1"/>
</dbReference>
<dbReference type="Pfam" id="PF04390">
    <property type="entry name" value="LptE"/>
    <property type="match status" value="1"/>
</dbReference>
<evidence type="ECO:0000256" key="5">
    <source>
        <dbReference type="ARBA" id="ARBA00023288"/>
    </source>
</evidence>
<comment type="subcellular location">
    <subcellularLocation>
        <location evidence="6">Cell outer membrane</location>
        <topology evidence="6">Lipid-anchor</topology>
    </subcellularLocation>
</comment>
<dbReference type="GO" id="GO:0001530">
    <property type="term" value="F:lipopolysaccharide binding"/>
    <property type="evidence" value="ECO:0007669"/>
    <property type="project" value="TreeGrafter"/>
</dbReference>
<organism evidence="7 9">
    <name type="scientific">Paraglaciecola chathamensis</name>
    <dbReference type="NCBI Taxonomy" id="368405"/>
    <lineage>
        <taxon>Bacteria</taxon>
        <taxon>Pseudomonadati</taxon>
        <taxon>Pseudomonadota</taxon>
        <taxon>Gammaproteobacteria</taxon>
        <taxon>Alteromonadales</taxon>
        <taxon>Alteromonadaceae</taxon>
        <taxon>Paraglaciecola</taxon>
    </lineage>
</organism>
<dbReference type="PANTHER" id="PTHR38098">
    <property type="entry name" value="LPS-ASSEMBLY LIPOPROTEIN LPTE"/>
    <property type="match status" value="1"/>
</dbReference>
<evidence type="ECO:0000256" key="4">
    <source>
        <dbReference type="ARBA" id="ARBA00023237"/>
    </source>
</evidence>
<dbReference type="Gene3D" id="3.30.160.150">
    <property type="entry name" value="Lipoprotein like domain"/>
    <property type="match status" value="1"/>
</dbReference>